<sequence length="86" mass="10404">MSVDREELKRMIDQIPEQDALEVYDFIEYLNMKRKKDTINEMEVEYLAKDEGLIRQVQKSCEDRRNGRIYSKGQGLEYFRKSFEES</sequence>
<dbReference type="RefSeq" id="WP_090749379.1">
    <property type="nucleotide sequence ID" value="NZ_FOBW01000017.1"/>
</dbReference>
<dbReference type="STRING" id="930146.SAMN05192533_11736"/>
<dbReference type="EMBL" id="FOBW01000017">
    <property type="protein sequence ID" value="SEN67370.1"/>
    <property type="molecule type" value="Genomic_DNA"/>
</dbReference>
<gene>
    <name evidence="1" type="ORF">SAMN05192533_11736</name>
</gene>
<organism evidence="1 2">
    <name type="scientific">Mesobacillus persicus</name>
    <dbReference type="NCBI Taxonomy" id="930146"/>
    <lineage>
        <taxon>Bacteria</taxon>
        <taxon>Bacillati</taxon>
        <taxon>Bacillota</taxon>
        <taxon>Bacilli</taxon>
        <taxon>Bacillales</taxon>
        <taxon>Bacillaceae</taxon>
        <taxon>Mesobacillus</taxon>
    </lineage>
</organism>
<dbReference type="OrthoDB" id="2628515at2"/>
<name>A0A1H8IET8_9BACI</name>
<evidence type="ECO:0000313" key="1">
    <source>
        <dbReference type="EMBL" id="SEN67370.1"/>
    </source>
</evidence>
<evidence type="ECO:0008006" key="3">
    <source>
        <dbReference type="Google" id="ProtNLM"/>
    </source>
</evidence>
<dbReference type="Proteomes" id="UP000198553">
    <property type="component" value="Unassembled WGS sequence"/>
</dbReference>
<evidence type="ECO:0000313" key="2">
    <source>
        <dbReference type="Proteomes" id="UP000198553"/>
    </source>
</evidence>
<proteinExistence type="predicted"/>
<reference evidence="2" key="1">
    <citation type="submission" date="2016-10" db="EMBL/GenBank/DDBJ databases">
        <authorList>
            <person name="Varghese N."/>
            <person name="Submissions S."/>
        </authorList>
    </citation>
    <scope>NUCLEOTIDE SEQUENCE [LARGE SCALE GENOMIC DNA]</scope>
    <source>
        <strain evidence="2">B48,IBRC-M 10115,DSM 25386,CECT 8001</strain>
    </source>
</reference>
<accession>A0A1H8IET8</accession>
<dbReference type="AlphaFoldDB" id="A0A1H8IET8"/>
<keyword evidence="2" id="KW-1185">Reference proteome</keyword>
<protein>
    <recommendedName>
        <fullName evidence="3">DUF2281 domain-containing protein</fullName>
    </recommendedName>
</protein>